<dbReference type="EMBL" id="WNWQ01000770">
    <property type="protein sequence ID" value="KAE9963900.1"/>
    <property type="molecule type" value="Genomic_DNA"/>
</dbReference>
<evidence type="ECO:0000313" key="5">
    <source>
        <dbReference type="Proteomes" id="UP000433883"/>
    </source>
</evidence>
<feature type="compositionally biased region" description="Polar residues" evidence="2">
    <location>
        <begin position="28"/>
        <end position="39"/>
    </location>
</feature>
<name>A0A8H3U6E1_VENIN</name>
<accession>A0A8H3U6E1</accession>
<proteinExistence type="predicted"/>
<evidence type="ECO:0000313" key="4">
    <source>
        <dbReference type="EMBL" id="KAE9982910.1"/>
    </source>
</evidence>
<feature type="coiled-coil region" evidence="1">
    <location>
        <begin position="311"/>
        <end position="359"/>
    </location>
</feature>
<feature type="compositionally biased region" description="Acidic residues" evidence="2">
    <location>
        <begin position="896"/>
        <end position="915"/>
    </location>
</feature>
<comment type="caution">
    <text evidence="3">The sequence shown here is derived from an EMBL/GenBank/DDBJ whole genome shotgun (WGS) entry which is preliminary data.</text>
</comment>
<feature type="compositionally biased region" description="Polar residues" evidence="2">
    <location>
        <begin position="138"/>
        <end position="147"/>
    </location>
</feature>
<feature type="coiled-coil region" evidence="1">
    <location>
        <begin position="434"/>
        <end position="500"/>
    </location>
</feature>
<evidence type="ECO:0000313" key="6">
    <source>
        <dbReference type="Proteomes" id="UP000447873"/>
    </source>
</evidence>
<protein>
    <submittedName>
        <fullName evidence="3">Uncharacterized protein</fullName>
    </submittedName>
</protein>
<feature type="compositionally biased region" description="Polar residues" evidence="2">
    <location>
        <begin position="220"/>
        <end position="232"/>
    </location>
</feature>
<organism evidence="3 5">
    <name type="scientific">Venturia inaequalis</name>
    <name type="common">Apple scab fungus</name>
    <dbReference type="NCBI Taxonomy" id="5025"/>
    <lineage>
        <taxon>Eukaryota</taxon>
        <taxon>Fungi</taxon>
        <taxon>Dikarya</taxon>
        <taxon>Ascomycota</taxon>
        <taxon>Pezizomycotina</taxon>
        <taxon>Dothideomycetes</taxon>
        <taxon>Pleosporomycetidae</taxon>
        <taxon>Venturiales</taxon>
        <taxon>Venturiaceae</taxon>
        <taxon>Venturia</taxon>
    </lineage>
</organism>
<sequence>MSNNSEQVKEILEQSEMDYTIVPPQLPGQGSTPTVTSVEFSRLPCRPAPSSDLRSEVQLSTLSNPPSSPQVPLSTRRPSPQPDNHLAAQQHKPSPSKMPSAGYAAATSASNLKSKLPRLNDDKPGNRVSKPVNETPEDQSTNSVQQPRSHRAEVSTDTPLTASGEFSAESSTINNFAASLSASNDDQAIIAEAEQSLNLGADYSLLSAATNNEQEPEGDGSSTTSHEDVVSQQGEWVDDEMTLVDDFLHASIAKVVEQDFSQSTRTVIDEGHHVTNFDDSITFQDDTQDPKSLDLSLDGIHSVKQVEEDLVGLTANEVQELMDKLNVAEEQIATLSAGNEQREKQIHETENRLRFFQQDYTDIIAEAKLKEQERDVVIDQIDTENKGLLVQVHEMTLAAQDLQKKYKLKCDECDELIAGANSEHPSELELKFVVAEMVRVREEHEKALEAAEARFEVERSRHAESIEQQDEIIQVQDGLVAQLENEVEEIRDSLSDAEGRAELKEFCLRQMDDDFAALQNAMTNLWRQPHDLGKPVRRQIARLEFGLRKARQGIEVVKAEAEHRKKNFETTIGELEADDSALREELGKLQYLYERLRSDSIREAEETKKLRAQLLNVEELNTAYLNLGSRRRTDAGPETYKPPKRLSHQQILASSDPTILAPALKEAWEMMRCYEDLKCLHARTPMEKRESNVVRREYEVIARELALVEKTEEVERFAGAANVEAVVLRDTLGEREKEIVHLKRVVRGLEDDIVHQAKARRVETLDEKVVGEPRKQVGNDDEKGTGKVLVKDDASYTRTEFRVSSHENKAKRSAYSMTDGTKHYFKDRVVREKKKDEDKNGFVVWESRNMTFKDGESYIRTEIRVDGRGDVYWAFRMKDDGTREYFMDRAVPGEKEDAESGDEEEFHDAVEDGEE</sequence>
<evidence type="ECO:0000256" key="1">
    <source>
        <dbReference type="SAM" id="Coils"/>
    </source>
</evidence>
<reference evidence="3 5" key="1">
    <citation type="submission" date="2019-11" db="EMBL/GenBank/DDBJ databases">
        <title>Venturia inaequalis Genome Resource.</title>
        <authorList>
            <person name="Lichtner F.J."/>
        </authorList>
    </citation>
    <scope>NUCLEOTIDE SEQUENCE [LARGE SCALE GENOMIC DNA]</scope>
    <source>
        <strain evidence="4 6">120213</strain>
        <strain evidence="3">Bline_iso_100314</strain>
    </source>
</reference>
<evidence type="ECO:0000256" key="2">
    <source>
        <dbReference type="SAM" id="MobiDB-lite"/>
    </source>
</evidence>
<evidence type="ECO:0000313" key="3">
    <source>
        <dbReference type="EMBL" id="KAE9963900.1"/>
    </source>
</evidence>
<feature type="region of interest" description="Disordered" evidence="2">
    <location>
        <begin position="1"/>
        <end position="167"/>
    </location>
</feature>
<dbReference type="Proteomes" id="UP000447873">
    <property type="component" value="Unassembled WGS sequence"/>
</dbReference>
<dbReference type="EMBL" id="WNWS01000069">
    <property type="protein sequence ID" value="KAE9982910.1"/>
    <property type="molecule type" value="Genomic_DNA"/>
</dbReference>
<dbReference type="Proteomes" id="UP000433883">
    <property type="component" value="Unassembled WGS sequence"/>
</dbReference>
<feature type="compositionally biased region" description="Polar residues" evidence="2">
    <location>
        <begin position="57"/>
        <end position="78"/>
    </location>
</feature>
<feature type="region of interest" description="Disordered" evidence="2">
    <location>
        <begin position="211"/>
        <end position="232"/>
    </location>
</feature>
<dbReference type="AlphaFoldDB" id="A0A8H3U6E1"/>
<keyword evidence="1" id="KW-0175">Coiled coil</keyword>
<feature type="region of interest" description="Disordered" evidence="2">
    <location>
        <begin position="889"/>
        <end position="915"/>
    </location>
</feature>
<gene>
    <name evidence="3" type="ORF">BLS_008831</name>
    <name evidence="4" type="ORF">EG328_010457</name>
</gene>